<dbReference type="STRING" id="1409788.NC99_30170"/>
<comment type="caution">
    <text evidence="8">The sequence shown here is derived from an EMBL/GenBank/DDBJ whole genome shotgun (WGS) entry which is preliminary data.</text>
</comment>
<keyword evidence="4 6" id="KW-0408">Iron</keyword>
<keyword evidence="9" id="KW-1185">Reference proteome</keyword>
<dbReference type="SFLD" id="SFLDG01069">
    <property type="entry name" value="UPF0313"/>
    <property type="match status" value="1"/>
</dbReference>
<keyword evidence="3 6" id="KW-0479">Metal-binding</keyword>
<dbReference type="InterPro" id="IPR023404">
    <property type="entry name" value="rSAM_horseshoe"/>
</dbReference>
<reference evidence="9" key="1">
    <citation type="submission" date="2015-07" db="EMBL/GenBank/DDBJ databases">
        <title>Genome sequencing of Sunxiuqinia dokdonensis strain SK.</title>
        <authorList>
            <person name="Ahn S."/>
            <person name="Kim B.-C."/>
        </authorList>
    </citation>
    <scope>NUCLEOTIDE SEQUENCE [LARGE SCALE GENOMIC DNA]</scope>
    <source>
        <strain evidence="9">SK</strain>
    </source>
</reference>
<dbReference type="GO" id="GO:0005506">
    <property type="term" value="F:iron ion binding"/>
    <property type="evidence" value="ECO:0007669"/>
    <property type="project" value="UniProtKB-UniRule"/>
</dbReference>
<feature type="domain" description="Radical SAM core" evidence="7">
    <location>
        <begin position="308"/>
        <end position="588"/>
    </location>
</feature>
<evidence type="ECO:0000256" key="2">
    <source>
        <dbReference type="ARBA" id="ARBA00022691"/>
    </source>
</evidence>
<feature type="binding site" evidence="6">
    <location>
        <position position="326"/>
    </location>
    <ligand>
        <name>[4Fe-4S] cluster</name>
        <dbReference type="ChEBI" id="CHEBI:49883"/>
        <note>4Fe-4S-S-AdoMet</note>
    </ligand>
</feature>
<evidence type="ECO:0000259" key="7">
    <source>
        <dbReference type="PROSITE" id="PS51918"/>
    </source>
</evidence>
<dbReference type="AlphaFoldDB" id="A0A0L8V701"/>
<dbReference type="InterPro" id="IPR013704">
    <property type="entry name" value="UPF0313_N"/>
</dbReference>
<evidence type="ECO:0000256" key="5">
    <source>
        <dbReference type="ARBA" id="ARBA00023014"/>
    </source>
</evidence>
<dbReference type="NCBIfam" id="TIGR03904">
    <property type="entry name" value="SAM_YgiQ"/>
    <property type="match status" value="1"/>
</dbReference>
<dbReference type="SFLD" id="SFLDG01082">
    <property type="entry name" value="B12-binding_domain_containing"/>
    <property type="match status" value="1"/>
</dbReference>
<evidence type="ECO:0000313" key="8">
    <source>
        <dbReference type="EMBL" id="KOH44211.1"/>
    </source>
</evidence>
<keyword evidence="1 6" id="KW-0004">4Fe-4S</keyword>
<dbReference type="PROSITE" id="PS51918">
    <property type="entry name" value="RADICAL_SAM"/>
    <property type="match status" value="1"/>
</dbReference>
<keyword evidence="2 6" id="KW-0949">S-adenosyl-L-methionine</keyword>
<dbReference type="GO" id="GO:0051539">
    <property type="term" value="F:4 iron, 4 sulfur cluster binding"/>
    <property type="evidence" value="ECO:0007669"/>
    <property type="project" value="UniProtKB-KW"/>
</dbReference>
<dbReference type="Gene3D" id="3.80.30.20">
    <property type="entry name" value="tm_1862 like domain"/>
    <property type="match status" value="1"/>
</dbReference>
<name>A0A0L8V701_9BACT</name>
<dbReference type="EMBL" id="LGIA01000170">
    <property type="protein sequence ID" value="KOH44211.1"/>
    <property type="molecule type" value="Genomic_DNA"/>
</dbReference>
<dbReference type="InterPro" id="IPR024560">
    <property type="entry name" value="UPF0313_C"/>
</dbReference>
<dbReference type="InterPro" id="IPR007197">
    <property type="entry name" value="rSAM"/>
</dbReference>
<proteinExistence type="inferred from homology"/>
<dbReference type="SUPFAM" id="SSF102114">
    <property type="entry name" value="Radical SAM enzymes"/>
    <property type="match status" value="1"/>
</dbReference>
<comment type="cofactor">
    <cofactor evidence="6">
        <name>[4Fe-4S] cluster</name>
        <dbReference type="ChEBI" id="CHEBI:49883"/>
    </cofactor>
    <text evidence="6">Binds 1 [4Fe-4S] cluster. The cluster is coordinated with 3 cysteines and an exchangeable S-adenosyl-L-methionine.</text>
</comment>
<dbReference type="PANTHER" id="PTHR32331">
    <property type="entry name" value="UPF0313 PROTEIN YGIQ"/>
    <property type="match status" value="1"/>
</dbReference>
<dbReference type="SMART" id="SM00729">
    <property type="entry name" value="Elp3"/>
    <property type="match status" value="1"/>
</dbReference>
<dbReference type="PATRIC" id="fig|1409788.3.peg.3104"/>
<evidence type="ECO:0000256" key="6">
    <source>
        <dbReference type="HAMAP-Rule" id="MF_01251"/>
    </source>
</evidence>
<dbReference type="InterPro" id="IPR058240">
    <property type="entry name" value="rSAM_sf"/>
</dbReference>
<dbReference type="InterPro" id="IPR006638">
    <property type="entry name" value="Elp3/MiaA/NifB-like_rSAM"/>
</dbReference>
<dbReference type="InterPro" id="IPR022946">
    <property type="entry name" value="UPF0313"/>
</dbReference>
<sequence length="613" mass="71355">MNQLYEKYQTTDWLPTTRKEMDERGWDEADIILFTGDAYVDHPSFGAAVIGRILEAEGLRVAVVPQPNWLDDLRDFKKLGTPRLYFAVTSGNMDSMVNHYTANKRKRSKDAYTPGGQHDKRPDYAATVYCNILKKLYPDTPVMLGGIEASLRRVTHYDYWQDKLKPSILKEAKADLLFYGMGEKSILDFTRLVQRGVDARTITNLPQTAFLVDKDASYATNKKWNNIDLYSHDECLSDKKKFAKNFMHIEEESNKSEANKITQHIGNQQVVVNPPWPPLEEKEIDRFYDLPFTRLPHPKYKNKETIPAYEMIRHSINIHRGCFGGCTFCTISAHQGKFIASRSEKSILKEVEQVTQMPDFKGYISDLGGPSANMYKMKGIHEEICRKCKRPSCIFPEVCKNLDVDHKPMLDLYRKVRQNPKIKKAFVGSGIRYDMILHETKDKQVNKNNMEYLREVVKYHVSGRLKVAPEHTSDDVLKVMRKPSFSHFYKLNKVFNEINKQEGLNQQLVPYFISSHPGCQNTDMANLAAETKQLDFKLEQVQDFTPTPMTLATVIYYTGYHPYTMEKIYTAKSKKDKLSQRKFFFWYKKEYKQQIRQELLKLNRKDLLKKILD</sequence>
<evidence type="ECO:0000256" key="4">
    <source>
        <dbReference type="ARBA" id="ARBA00023004"/>
    </source>
</evidence>
<keyword evidence="5 6" id="KW-0411">Iron-sulfur</keyword>
<dbReference type="GO" id="GO:0003824">
    <property type="term" value="F:catalytic activity"/>
    <property type="evidence" value="ECO:0007669"/>
    <property type="project" value="InterPro"/>
</dbReference>
<evidence type="ECO:0000313" key="9">
    <source>
        <dbReference type="Proteomes" id="UP000036958"/>
    </source>
</evidence>
<dbReference type="Pfam" id="PF11842">
    <property type="entry name" value="DUF3362"/>
    <property type="match status" value="1"/>
</dbReference>
<dbReference type="SFLD" id="SFLDS00029">
    <property type="entry name" value="Radical_SAM"/>
    <property type="match status" value="1"/>
</dbReference>
<dbReference type="HAMAP" id="MF_01251">
    <property type="entry name" value="UPF0313"/>
    <property type="match status" value="1"/>
</dbReference>
<dbReference type="PANTHER" id="PTHR32331:SF0">
    <property type="entry name" value="UPF0313 PROTEIN YGIQ"/>
    <property type="match status" value="1"/>
</dbReference>
<dbReference type="Pfam" id="PF04055">
    <property type="entry name" value="Radical_SAM"/>
    <property type="match status" value="1"/>
</dbReference>
<evidence type="ECO:0000256" key="1">
    <source>
        <dbReference type="ARBA" id="ARBA00022485"/>
    </source>
</evidence>
<comment type="similarity">
    <text evidence="6">Belongs to the UPF0313 family.</text>
</comment>
<accession>A0A0L8V701</accession>
<feature type="binding site" evidence="6">
    <location>
        <position position="329"/>
    </location>
    <ligand>
        <name>[4Fe-4S] cluster</name>
        <dbReference type="ChEBI" id="CHEBI:49883"/>
        <note>4Fe-4S-S-AdoMet</note>
    </ligand>
</feature>
<dbReference type="RefSeq" id="WP_239684458.1">
    <property type="nucleotide sequence ID" value="NZ_LGIA01000170.1"/>
</dbReference>
<protein>
    <recommendedName>
        <fullName evidence="7">Radical SAM core domain-containing protein</fullName>
    </recommendedName>
</protein>
<dbReference type="PROSITE" id="PS01278">
    <property type="entry name" value="MTTASE_RADICAL"/>
    <property type="match status" value="1"/>
</dbReference>
<organism evidence="8 9">
    <name type="scientific">Sunxiuqinia dokdonensis</name>
    <dbReference type="NCBI Taxonomy" id="1409788"/>
    <lineage>
        <taxon>Bacteria</taxon>
        <taxon>Pseudomonadati</taxon>
        <taxon>Bacteroidota</taxon>
        <taxon>Bacteroidia</taxon>
        <taxon>Marinilabiliales</taxon>
        <taxon>Prolixibacteraceae</taxon>
        <taxon>Sunxiuqinia</taxon>
    </lineage>
</organism>
<dbReference type="Proteomes" id="UP000036958">
    <property type="component" value="Unassembled WGS sequence"/>
</dbReference>
<feature type="binding site" evidence="6">
    <location>
        <position position="322"/>
    </location>
    <ligand>
        <name>[4Fe-4S] cluster</name>
        <dbReference type="ChEBI" id="CHEBI:49883"/>
        <note>4Fe-4S-S-AdoMet</note>
    </ligand>
</feature>
<gene>
    <name evidence="8" type="ORF">NC99_30170</name>
</gene>
<dbReference type="InterPro" id="IPR020612">
    <property type="entry name" value="Methylthiotransferase_CS"/>
</dbReference>
<dbReference type="Pfam" id="PF08497">
    <property type="entry name" value="Radical_SAM_N"/>
    <property type="match status" value="1"/>
</dbReference>
<evidence type="ECO:0000256" key="3">
    <source>
        <dbReference type="ARBA" id="ARBA00022723"/>
    </source>
</evidence>